<keyword evidence="5" id="KW-0029">Amino-acid transport</keyword>
<keyword evidence="4 7" id="KW-0067">ATP-binding</keyword>
<evidence type="ECO:0000313" key="8">
    <source>
        <dbReference type="Proteomes" id="UP000075391"/>
    </source>
</evidence>
<evidence type="ECO:0000256" key="3">
    <source>
        <dbReference type="ARBA" id="ARBA00022741"/>
    </source>
</evidence>
<dbReference type="InterPro" id="IPR003439">
    <property type="entry name" value="ABC_transporter-like_ATP-bd"/>
</dbReference>
<dbReference type="InterPro" id="IPR052156">
    <property type="entry name" value="BCAA_Transport_ATP-bd_LivF"/>
</dbReference>
<accession>A0A150WVD7</accession>
<dbReference type="GO" id="GO:0005524">
    <property type="term" value="F:ATP binding"/>
    <property type="evidence" value="ECO:0007669"/>
    <property type="project" value="UniProtKB-KW"/>
</dbReference>
<evidence type="ECO:0000259" key="6">
    <source>
        <dbReference type="PROSITE" id="PS50893"/>
    </source>
</evidence>
<dbReference type="GO" id="GO:0016887">
    <property type="term" value="F:ATP hydrolysis activity"/>
    <property type="evidence" value="ECO:0007669"/>
    <property type="project" value="InterPro"/>
</dbReference>
<dbReference type="InterPro" id="IPR030660">
    <property type="entry name" value="ABC_branched_ATPase_LivF/BraG"/>
</dbReference>
<dbReference type="PROSITE" id="PS00211">
    <property type="entry name" value="ABC_TRANSPORTER_1"/>
    <property type="match status" value="1"/>
</dbReference>
<name>A0A150WVD7_BDEBC</name>
<dbReference type="PANTHER" id="PTHR43820:SF4">
    <property type="entry name" value="HIGH-AFFINITY BRANCHED-CHAIN AMINO ACID TRANSPORT ATP-BINDING PROTEIN LIVF"/>
    <property type="match status" value="1"/>
</dbReference>
<dbReference type="GO" id="GO:0015658">
    <property type="term" value="F:branched-chain amino acid transmembrane transporter activity"/>
    <property type="evidence" value="ECO:0007669"/>
    <property type="project" value="InterPro"/>
</dbReference>
<comment type="caution">
    <text evidence="7">The sequence shown here is derived from an EMBL/GenBank/DDBJ whole genome shotgun (WGS) entry which is preliminary data.</text>
</comment>
<evidence type="ECO:0000256" key="5">
    <source>
        <dbReference type="ARBA" id="ARBA00022970"/>
    </source>
</evidence>
<keyword evidence="2" id="KW-0813">Transport</keyword>
<sequence>MSSPLLTVENLEVFYGSIQALKGVSFYVNEGEVVSLIGANGAGKTTTLRAISGLVPVQGQISFANQNLVKVPTHKRVNLGIAQSPEGRGVFPQMSVYENLEMGAYARSDKAQVKTDLEMCFELFPRLKERIAQMAGTLSGGEQQMLAISRALMCKPKLLLLDEPSLGLAPLIVAQIFEIVKKLNKEGMTILLVEQNARMALKISQRAYVLETGRVVMQDSAQNLLNNDEVRKSYLGV</sequence>
<dbReference type="InterPro" id="IPR027417">
    <property type="entry name" value="P-loop_NTPase"/>
</dbReference>
<organism evidence="7 8">
    <name type="scientific">Bdellovibrio bacteriovorus</name>
    <dbReference type="NCBI Taxonomy" id="959"/>
    <lineage>
        <taxon>Bacteria</taxon>
        <taxon>Pseudomonadati</taxon>
        <taxon>Bdellovibrionota</taxon>
        <taxon>Bdellovibrionia</taxon>
        <taxon>Bdellovibrionales</taxon>
        <taxon>Pseudobdellovibrionaceae</taxon>
        <taxon>Bdellovibrio</taxon>
    </lineage>
</organism>
<gene>
    <name evidence="7" type="ORF">AZI85_00205</name>
</gene>
<dbReference type="EMBL" id="LUKF01000001">
    <property type="protein sequence ID" value="KYG70414.1"/>
    <property type="molecule type" value="Genomic_DNA"/>
</dbReference>
<comment type="similarity">
    <text evidence="1">Belongs to the ABC transporter superfamily.</text>
</comment>
<dbReference type="OrthoDB" id="5291058at2"/>
<dbReference type="PROSITE" id="PS50893">
    <property type="entry name" value="ABC_TRANSPORTER_2"/>
    <property type="match status" value="1"/>
</dbReference>
<protein>
    <submittedName>
        <fullName evidence="7">ABC transporter ATP-binding protein</fullName>
    </submittedName>
</protein>
<dbReference type="CDD" id="cd03224">
    <property type="entry name" value="ABC_TM1139_LivF_branched"/>
    <property type="match status" value="1"/>
</dbReference>
<evidence type="ECO:0000256" key="1">
    <source>
        <dbReference type="ARBA" id="ARBA00005417"/>
    </source>
</evidence>
<feature type="domain" description="ABC transporter" evidence="6">
    <location>
        <begin position="6"/>
        <end position="237"/>
    </location>
</feature>
<dbReference type="SMART" id="SM00382">
    <property type="entry name" value="AAA"/>
    <property type="match status" value="1"/>
</dbReference>
<dbReference type="Gene3D" id="3.40.50.300">
    <property type="entry name" value="P-loop containing nucleotide triphosphate hydrolases"/>
    <property type="match status" value="1"/>
</dbReference>
<dbReference type="GO" id="GO:0015807">
    <property type="term" value="P:L-amino acid transport"/>
    <property type="evidence" value="ECO:0007669"/>
    <property type="project" value="TreeGrafter"/>
</dbReference>
<dbReference type="PANTHER" id="PTHR43820">
    <property type="entry name" value="HIGH-AFFINITY BRANCHED-CHAIN AMINO ACID TRANSPORT ATP-BINDING PROTEIN LIVF"/>
    <property type="match status" value="1"/>
</dbReference>
<reference evidence="7 8" key="1">
    <citation type="submission" date="2016-03" db="EMBL/GenBank/DDBJ databases">
        <authorList>
            <person name="Ploux O."/>
        </authorList>
    </citation>
    <scope>NUCLEOTIDE SEQUENCE [LARGE SCALE GENOMIC DNA]</scope>
    <source>
        <strain evidence="7 8">BER2</strain>
    </source>
</reference>
<dbReference type="AlphaFoldDB" id="A0A150WVD7"/>
<dbReference type="Proteomes" id="UP000075391">
    <property type="component" value="Unassembled WGS sequence"/>
</dbReference>
<evidence type="ECO:0000256" key="4">
    <source>
        <dbReference type="ARBA" id="ARBA00022840"/>
    </source>
</evidence>
<keyword evidence="3" id="KW-0547">Nucleotide-binding</keyword>
<dbReference type="InterPro" id="IPR003593">
    <property type="entry name" value="AAA+_ATPase"/>
</dbReference>
<proteinExistence type="inferred from homology"/>
<dbReference type="SUPFAM" id="SSF52540">
    <property type="entry name" value="P-loop containing nucleoside triphosphate hydrolases"/>
    <property type="match status" value="1"/>
</dbReference>
<dbReference type="InterPro" id="IPR017871">
    <property type="entry name" value="ABC_transporter-like_CS"/>
</dbReference>
<evidence type="ECO:0000313" key="7">
    <source>
        <dbReference type="EMBL" id="KYG70414.1"/>
    </source>
</evidence>
<dbReference type="RefSeq" id="WP_063242203.1">
    <property type="nucleotide sequence ID" value="NZ_LUKF01000001.1"/>
</dbReference>
<dbReference type="Pfam" id="PF00005">
    <property type="entry name" value="ABC_tran"/>
    <property type="match status" value="1"/>
</dbReference>
<evidence type="ECO:0000256" key="2">
    <source>
        <dbReference type="ARBA" id="ARBA00022448"/>
    </source>
</evidence>
<dbReference type="PIRSF" id="PIRSF039137">
    <property type="entry name" value="ABC_branched_ATPase"/>
    <property type="match status" value="1"/>
</dbReference>